<dbReference type="AlphaFoldDB" id="A0AAW2F3D5"/>
<name>A0AAW2F3D5_9HYME</name>
<sequence>MKNFSLVLFFFPYTKHLYYDSDMIPLFFFENGVMVYAASKKIKIRYIYVCQMTSLIRLRNRNSQNKKKIKKKTLGYYLNIKNVN</sequence>
<protein>
    <submittedName>
        <fullName evidence="1">Uncharacterized protein</fullName>
    </submittedName>
</protein>
<evidence type="ECO:0000313" key="2">
    <source>
        <dbReference type="Proteomes" id="UP001430953"/>
    </source>
</evidence>
<organism evidence="1 2">
    <name type="scientific">Cardiocondyla obscurior</name>
    <dbReference type="NCBI Taxonomy" id="286306"/>
    <lineage>
        <taxon>Eukaryota</taxon>
        <taxon>Metazoa</taxon>
        <taxon>Ecdysozoa</taxon>
        <taxon>Arthropoda</taxon>
        <taxon>Hexapoda</taxon>
        <taxon>Insecta</taxon>
        <taxon>Pterygota</taxon>
        <taxon>Neoptera</taxon>
        <taxon>Endopterygota</taxon>
        <taxon>Hymenoptera</taxon>
        <taxon>Apocrita</taxon>
        <taxon>Aculeata</taxon>
        <taxon>Formicoidea</taxon>
        <taxon>Formicidae</taxon>
        <taxon>Myrmicinae</taxon>
        <taxon>Cardiocondyla</taxon>
    </lineage>
</organism>
<accession>A0AAW2F3D5</accession>
<proteinExistence type="predicted"/>
<dbReference type="EMBL" id="JADYXP020000014">
    <property type="protein sequence ID" value="KAL0110526.1"/>
    <property type="molecule type" value="Genomic_DNA"/>
</dbReference>
<gene>
    <name evidence="1" type="ORF">PUN28_013848</name>
</gene>
<comment type="caution">
    <text evidence="1">The sequence shown here is derived from an EMBL/GenBank/DDBJ whole genome shotgun (WGS) entry which is preliminary data.</text>
</comment>
<reference evidence="1 2" key="1">
    <citation type="submission" date="2023-03" db="EMBL/GenBank/DDBJ databases">
        <title>High recombination rates correlate with genetic variation in Cardiocondyla obscurior ants.</title>
        <authorList>
            <person name="Errbii M."/>
        </authorList>
    </citation>
    <scope>NUCLEOTIDE SEQUENCE [LARGE SCALE GENOMIC DNA]</scope>
    <source>
        <strain evidence="1">Alpha-2009</strain>
        <tissue evidence="1">Whole body</tissue>
    </source>
</reference>
<keyword evidence="2" id="KW-1185">Reference proteome</keyword>
<dbReference type="Proteomes" id="UP001430953">
    <property type="component" value="Unassembled WGS sequence"/>
</dbReference>
<evidence type="ECO:0000313" key="1">
    <source>
        <dbReference type="EMBL" id="KAL0110526.1"/>
    </source>
</evidence>